<evidence type="ECO:0000256" key="2">
    <source>
        <dbReference type="ARBA" id="ARBA00022553"/>
    </source>
</evidence>
<feature type="modified residue" description="4-aspartylphosphate" evidence="7">
    <location>
        <position position="53"/>
    </location>
</feature>
<dbReference type="PROSITE" id="PS51755">
    <property type="entry name" value="OMPR_PHOB"/>
    <property type="match status" value="1"/>
</dbReference>
<keyword evidence="2 7" id="KW-0597">Phosphoprotein</keyword>
<dbReference type="GO" id="GO:0006355">
    <property type="term" value="P:regulation of DNA-templated transcription"/>
    <property type="evidence" value="ECO:0007669"/>
    <property type="project" value="InterPro"/>
</dbReference>
<evidence type="ECO:0000256" key="8">
    <source>
        <dbReference type="PROSITE-ProRule" id="PRU01091"/>
    </source>
</evidence>
<dbReference type="Gene3D" id="6.10.250.690">
    <property type="match status" value="1"/>
</dbReference>
<dbReference type="InterPro" id="IPR011006">
    <property type="entry name" value="CheY-like_superfamily"/>
</dbReference>
<evidence type="ECO:0000259" key="10">
    <source>
        <dbReference type="PROSITE" id="PS51755"/>
    </source>
</evidence>
<dbReference type="Gene3D" id="3.40.50.2300">
    <property type="match status" value="1"/>
</dbReference>
<dbReference type="SMART" id="SM00448">
    <property type="entry name" value="REC"/>
    <property type="match status" value="1"/>
</dbReference>
<name>A0A7W3SRS5_9BACL</name>
<keyword evidence="6" id="KW-0804">Transcription</keyword>
<evidence type="ECO:0000256" key="1">
    <source>
        <dbReference type="ARBA" id="ARBA00004496"/>
    </source>
</evidence>
<keyword evidence="3" id="KW-0902">Two-component regulatory system</keyword>
<dbReference type="RefSeq" id="WP_182534851.1">
    <property type="nucleotide sequence ID" value="NZ_JACJIP010000006.1"/>
</dbReference>
<feature type="DNA-binding region" description="OmpR/PhoB-type" evidence="8">
    <location>
        <begin position="132"/>
        <end position="226"/>
    </location>
</feature>
<dbReference type="Gene3D" id="1.10.10.10">
    <property type="entry name" value="Winged helix-like DNA-binding domain superfamily/Winged helix DNA-binding domain"/>
    <property type="match status" value="1"/>
</dbReference>
<dbReference type="GO" id="GO:0000976">
    <property type="term" value="F:transcription cis-regulatory region binding"/>
    <property type="evidence" value="ECO:0007669"/>
    <property type="project" value="TreeGrafter"/>
</dbReference>
<keyword evidence="4" id="KW-0805">Transcription regulation</keyword>
<evidence type="ECO:0000256" key="3">
    <source>
        <dbReference type="ARBA" id="ARBA00023012"/>
    </source>
</evidence>
<comment type="subcellular location">
    <subcellularLocation>
        <location evidence="1">Cytoplasm</location>
    </subcellularLocation>
</comment>
<sequence length="228" mass="26650">MSKRILVIEDEIAIQTILRELLVDSGYYVDTADDGIEGIHFFHTHTYDLILLDIMMPKIDGYAVCEMIRQKSNIPIVMITAMDEEDDQIKAFEMLVDDYITKPFSIKLVQMRVEAVLRRGDGGYKHKNHEDNNIQTYKNIKLDKECLQVFVSDQKIELTRTEFELLQLLMSHQGYVFTREALLNQVWGYDYFGDEKVVNIHIMNLRKKLGVDCIETVRGIGYRMDKEN</sequence>
<proteinExistence type="predicted"/>
<dbReference type="CDD" id="cd00383">
    <property type="entry name" value="trans_reg_C"/>
    <property type="match status" value="1"/>
</dbReference>
<dbReference type="Pfam" id="PF00072">
    <property type="entry name" value="Response_reg"/>
    <property type="match status" value="1"/>
</dbReference>
<evidence type="ECO:0000256" key="4">
    <source>
        <dbReference type="ARBA" id="ARBA00023015"/>
    </source>
</evidence>
<evidence type="ECO:0000259" key="9">
    <source>
        <dbReference type="PROSITE" id="PS50110"/>
    </source>
</evidence>
<keyword evidence="12" id="KW-1185">Reference proteome</keyword>
<dbReference type="Proteomes" id="UP000567067">
    <property type="component" value="Unassembled WGS sequence"/>
</dbReference>
<dbReference type="AlphaFoldDB" id="A0A7W3SRS5"/>
<evidence type="ECO:0000313" key="11">
    <source>
        <dbReference type="EMBL" id="MBA9084879.1"/>
    </source>
</evidence>
<dbReference type="SUPFAM" id="SSF52172">
    <property type="entry name" value="CheY-like"/>
    <property type="match status" value="1"/>
</dbReference>
<evidence type="ECO:0000256" key="6">
    <source>
        <dbReference type="ARBA" id="ARBA00023163"/>
    </source>
</evidence>
<evidence type="ECO:0000256" key="7">
    <source>
        <dbReference type="PROSITE-ProRule" id="PRU00169"/>
    </source>
</evidence>
<dbReference type="PANTHER" id="PTHR48111:SF32">
    <property type="entry name" value="STAGE 0 SPORULATION PROTEIN A HOMOLOG"/>
    <property type="match status" value="1"/>
</dbReference>
<dbReference type="PANTHER" id="PTHR48111">
    <property type="entry name" value="REGULATOR OF RPOS"/>
    <property type="match status" value="1"/>
</dbReference>
<dbReference type="InterPro" id="IPR001789">
    <property type="entry name" value="Sig_transdc_resp-reg_receiver"/>
</dbReference>
<feature type="domain" description="OmpR/PhoB-type" evidence="10">
    <location>
        <begin position="132"/>
        <end position="226"/>
    </location>
</feature>
<dbReference type="PROSITE" id="PS50110">
    <property type="entry name" value="RESPONSE_REGULATORY"/>
    <property type="match status" value="1"/>
</dbReference>
<dbReference type="InterPro" id="IPR036388">
    <property type="entry name" value="WH-like_DNA-bd_sf"/>
</dbReference>
<dbReference type="InterPro" id="IPR001867">
    <property type="entry name" value="OmpR/PhoB-type_DNA-bd"/>
</dbReference>
<protein>
    <submittedName>
        <fullName evidence="11">Two-component system response regulator VanR</fullName>
    </submittedName>
</protein>
<gene>
    <name evidence="11" type="ORF">FHR92_001340</name>
</gene>
<dbReference type="EMBL" id="JACJIP010000006">
    <property type="protein sequence ID" value="MBA9084879.1"/>
    <property type="molecule type" value="Genomic_DNA"/>
</dbReference>
<feature type="domain" description="Response regulatory" evidence="9">
    <location>
        <begin position="4"/>
        <end position="117"/>
    </location>
</feature>
<dbReference type="FunFam" id="3.40.50.2300:FF:000001">
    <property type="entry name" value="DNA-binding response regulator PhoB"/>
    <property type="match status" value="1"/>
</dbReference>
<reference evidence="11 12" key="1">
    <citation type="submission" date="2020-08" db="EMBL/GenBank/DDBJ databases">
        <title>Genomic Encyclopedia of Type Strains, Phase III (KMG-III): the genomes of soil and plant-associated and newly described type strains.</title>
        <authorList>
            <person name="Whitman W."/>
        </authorList>
    </citation>
    <scope>NUCLEOTIDE SEQUENCE [LARGE SCALE GENOMIC DNA]</scope>
    <source>
        <strain evidence="11 12">CECT 8693</strain>
    </source>
</reference>
<comment type="caution">
    <text evidence="11">The sequence shown here is derived from an EMBL/GenBank/DDBJ whole genome shotgun (WGS) entry which is preliminary data.</text>
</comment>
<dbReference type="GO" id="GO:0032993">
    <property type="term" value="C:protein-DNA complex"/>
    <property type="evidence" value="ECO:0007669"/>
    <property type="project" value="TreeGrafter"/>
</dbReference>
<dbReference type="CDD" id="cd17574">
    <property type="entry name" value="REC_OmpR"/>
    <property type="match status" value="1"/>
</dbReference>
<dbReference type="InterPro" id="IPR039420">
    <property type="entry name" value="WalR-like"/>
</dbReference>
<evidence type="ECO:0000313" key="12">
    <source>
        <dbReference type="Proteomes" id="UP000567067"/>
    </source>
</evidence>
<dbReference type="GO" id="GO:0000156">
    <property type="term" value="F:phosphorelay response regulator activity"/>
    <property type="evidence" value="ECO:0007669"/>
    <property type="project" value="TreeGrafter"/>
</dbReference>
<dbReference type="GO" id="GO:0005829">
    <property type="term" value="C:cytosol"/>
    <property type="evidence" value="ECO:0007669"/>
    <property type="project" value="TreeGrafter"/>
</dbReference>
<evidence type="ECO:0000256" key="5">
    <source>
        <dbReference type="ARBA" id="ARBA00023125"/>
    </source>
</evidence>
<dbReference type="Pfam" id="PF00486">
    <property type="entry name" value="Trans_reg_C"/>
    <property type="match status" value="1"/>
</dbReference>
<dbReference type="SMART" id="SM00862">
    <property type="entry name" value="Trans_reg_C"/>
    <property type="match status" value="1"/>
</dbReference>
<keyword evidence="5 8" id="KW-0238">DNA-binding</keyword>
<organism evidence="11 12">
    <name type="scientific">Fontibacillus solani</name>
    <dbReference type="NCBI Taxonomy" id="1572857"/>
    <lineage>
        <taxon>Bacteria</taxon>
        <taxon>Bacillati</taxon>
        <taxon>Bacillota</taxon>
        <taxon>Bacilli</taxon>
        <taxon>Bacillales</taxon>
        <taxon>Paenibacillaceae</taxon>
        <taxon>Fontibacillus</taxon>
    </lineage>
</organism>
<accession>A0A7W3SRS5</accession>
<dbReference type="FunFam" id="1.10.10.10:FF:000018">
    <property type="entry name" value="DNA-binding response regulator ResD"/>
    <property type="match status" value="1"/>
</dbReference>